<dbReference type="FunFam" id="3.40.50.300:FF:000224">
    <property type="entry name" value="Energy-coupling factor transporter ATP-binding protein EcfA"/>
    <property type="match status" value="1"/>
</dbReference>
<evidence type="ECO:0000256" key="9">
    <source>
        <dbReference type="ARBA" id="ARBA00025157"/>
    </source>
</evidence>
<evidence type="ECO:0000256" key="6">
    <source>
        <dbReference type="ARBA" id="ARBA00022840"/>
    </source>
</evidence>
<keyword evidence="6 10" id="KW-0067">ATP-binding</keyword>
<dbReference type="AlphaFoldDB" id="A0A8H2M3K8"/>
<evidence type="ECO:0000256" key="8">
    <source>
        <dbReference type="ARBA" id="ARBA00023136"/>
    </source>
</evidence>
<evidence type="ECO:0000259" key="11">
    <source>
        <dbReference type="PROSITE" id="PS50893"/>
    </source>
</evidence>
<dbReference type="GO" id="GO:0005524">
    <property type="term" value="F:ATP binding"/>
    <property type="evidence" value="ECO:0007669"/>
    <property type="project" value="UniProtKB-UniRule"/>
</dbReference>
<keyword evidence="8 10" id="KW-0472">Membrane</keyword>
<evidence type="ECO:0000313" key="13">
    <source>
        <dbReference type="Proteomes" id="UP000377798"/>
    </source>
</evidence>
<evidence type="ECO:0000313" key="12">
    <source>
        <dbReference type="EMBL" id="VFB15526.1"/>
    </source>
</evidence>
<name>A0A8H2M3K8_9FIRM</name>
<comment type="caution">
    <text evidence="12">The sequence shown here is derived from an EMBL/GenBank/DDBJ whole genome shotgun (WGS) entry which is preliminary data.</text>
</comment>
<dbReference type="InterPro" id="IPR015856">
    <property type="entry name" value="ABC_transpr_CbiO/EcfA_su"/>
</dbReference>
<dbReference type="Proteomes" id="UP000377798">
    <property type="component" value="Unassembled WGS sequence"/>
</dbReference>
<dbReference type="SMART" id="SM00382">
    <property type="entry name" value="AAA"/>
    <property type="match status" value="1"/>
</dbReference>
<dbReference type="PROSITE" id="PS00211">
    <property type="entry name" value="ABC_TRANSPORTER_1"/>
    <property type="match status" value="1"/>
</dbReference>
<gene>
    <name evidence="12" type="primary">ecfA1</name>
    <name evidence="12" type="ORF">NCTC13150_00021</name>
</gene>
<dbReference type="NCBIfam" id="NF010167">
    <property type="entry name" value="PRK13648.1"/>
    <property type="match status" value="1"/>
</dbReference>
<dbReference type="CDD" id="cd03225">
    <property type="entry name" value="ABC_cobalt_CbiO_domain1"/>
    <property type="match status" value="1"/>
</dbReference>
<dbReference type="EMBL" id="CAACYI010000001">
    <property type="protein sequence ID" value="VFB15526.1"/>
    <property type="molecule type" value="Genomic_DNA"/>
</dbReference>
<dbReference type="InterPro" id="IPR017871">
    <property type="entry name" value="ABC_transporter-like_CS"/>
</dbReference>
<keyword evidence="12" id="KW-0378">Hydrolase</keyword>
<comment type="subcellular location">
    <subcellularLocation>
        <location evidence="1 10">Cell membrane</location>
        <topology evidence="1 10">Peripheral membrane protein</topology>
    </subcellularLocation>
</comment>
<sequence>MIELKDVVFSYPRTGDEPSKKTIDHLTFEVKKGEFLAILGHNGSGKSTLAKLLNGLLLPESGQVIIDGMTTSREEDLWKIRSKAGLVFQNPDNQIVATIVEEDVAFGAENLGVPKEELRQRVDHALETVGMADYKRHAPHLLSGGQKQRVAIAGILAMEPDIVIFDEPTAMLDPKGRKEVIDTIQKLHAQKKTILLITHFMEEAALADRLIVMEKGKLILDGQPREVFSQVEEMQRIGLDVPQVTELAHRLKQDGFAIDDKVLTVKELVDQLCLS</sequence>
<dbReference type="PANTHER" id="PTHR43553:SF24">
    <property type="entry name" value="ENERGY-COUPLING FACTOR TRANSPORTER ATP-BINDING PROTEIN ECFA1"/>
    <property type="match status" value="1"/>
</dbReference>
<dbReference type="InterPro" id="IPR030947">
    <property type="entry name" value="EcfA_1"/>
</dbReference>
<dbReference type="GO" id="GO:0006824">
    <property type="term" value="P:cobalt ion transport"/>
    <property type="evidence" value="ECO:0007669"/>
    <property type="project" value="InterPro"/>
</dbReference>
<reference evidence="12 13" key="1">
    <citation type="submission" date="2019-02" db="EMBL/GenBank/DDBJ databases">
        <authorList>
            <consortium name="Pathogen Informatics"/>
        </authorList>
    </citation>
    <scope>NUCLEOTIDE SEQUENCE [LARGE SCALE GENOMIC DNA]</scope>
    <source>
        <strain evidence="12 13">3012STDY7089603</strain>
    </source>
</reference>
<evidence type="ECO:0000256" key="5">
    <source>
        <dbReference type="ARBA" id="ARBA00022741"/>
    </source>
</evidence>
<dbReference type="InterPro" id="IPR027417">
    <property type="entry name" value="P-loop_NTPase"/>
</dbReference>
<dbReference type="RefSeq" id="WP_131747841.1">
    <property type="nucleotide sequence ID" value="NZ_CAACYI010000001.1"/>
</dbReference>
<evidence type="ECO:0000256" key="3">
    <source>
        <dbReference type="ARBA" id="ARBA00022448"/>
    </source>
</evidence>
<evidence type="ECO:0000256" key="7">
    <source>
        <dbReference type="ARBA" id="ARBA00022967"/>
    </source>
</evidence>
<keyword evidence="5 10" id="KW-0547">Nucleotide-binding</keyword>
<dbReference type="NCBIfam" id="TIGR04520">
    <property type="entry name" value="ECF_ATPase_1"/>
    <property type="match status" value="1"/>
</dbReference>
<dbReference type="PROSITE" id="PS50893">
    <property type="entry name" value="ABC_TRANSPORTER_2"/>
    <property type="match status" value="1"/>
</dbReference>
<comment type="similarity">
    <text evidence="2 10">Belongs to the ABC transporter superfamily.</text>
</comment>
<accession>A0A8H2M3K8</accession>
<proteinExistence type="inferred from homology"/>
<protein>
    <recommendedName>
        <fullName evidence="10">ABC transporter ATP-binding protein</fullName>
    </recommendedName>
</protein>
<organism evidence="12 13">
    <name type="scientific">Urinicoccus massiliensis</name>
    <dbReference type="NCBI Taxonomy" id="1723382"/>
    <lineage>
        <taxon>Bacteria</taxon>
        <taxon>Bacillati</taxon>
        <taxon>Bacillota</taxon>
        <taxon>Tissierellia</taxon>
        <taxon>Tissierellales</taxon>
        <taxon>Peptoniphilaceae</taxon>
        <taxon>Urinicoccus</taxon>
    </lineage>
</organism>
<dbReference type="SUPFAM" id="SSF52540">
    <property type="entry name" value="P-loop containing nucleoside triphosphate hydrolases"/>
    <property type="match status" value="1"/>
</dbReference>
<evidence type="ECO:0000256" key="10">
    <source>
        <dbReference type="RuleBase" id="RU364103"/>
    </source>
</evidence>
<dbReference type="Pfam" id="PF00005">
    <property type="entry name" value="ABC_tran"/>
    <property type="match status" value="1"/>
</dbReference>
<feature type="domain" description="ABC transporter" evidence="11">
    <location>
        <begin position="2"/>
        <end position="240"/>
    </location>
</feature>
<dbReference type="PANTHER" id="PTHR43553">
    <property type="entry name" value="HEAVY METAL TRANSPORTER"/>
    <property type="match status" value="1"/>
</dbReference>
<dbReference type="InterPro" id="IPR003439">
    <property type="entry name" value="ABC_transporter-like_ATP-bd"/>
</dbReference>
<dbReference type="InterPro" id="IPR003593">
    <property type="entry name" value="AAA+_ATPase"/>
</dbReference>
<dbReference type="GO" id="GO:0016887">
    <property type="term" value="F:ATP hydrolysis activity"/>
    <property type="evidence" value="ECO:0007669"/>
    <property type="project" value="InterPro"/>
</dbReference>
<keyword evidence="4 10" id="KW-1003">Cell membrane</keyword>
<keyword evidence="3 10" id="KW-0813">Transport</keyword>
<keyword evidence="7" id="KW-1278">Translocase</keyword>
<dbReference type="GO" id="GO:0043190">
    <property type="term" value="C:ATP-binding cassette (ABC) transporter complex"/>
    <property type="evidence" value="ECO:0007669"/>
    <property type="project" value="TreeGrafter"/>
</dbReference>
<evidence type="ECO:0000256" key="2">
    <source>
        <dbReference type="ARBA" id="ARBA00005417"/>
    </source>
</evidence>
<evidence type="ECO:0000256" key="4">
    <source>
        <dbReference type="ARBA" id="ARBA00022475"/>
    </source>
</evidence>
<dbReference type="InterPro" id="IPR005876">
    <property type="entry name" value="Co_trans_ATP-bd"/>
</dbReference>
<comment type="function">
    <text evidence="10">Part of an ABC transporter complex. Responsible for energy coupling to the transport system.</text>
</comment>
<dbReference type="GO" id="GO:0042626">
    <property type="term" value="F:ATPase-coupled transmembrane transporter activity"/>
    <property type="evidence" value="ECO:0007669"/>
    <property type="project" value="TreeGrafter"/>
</dbReference>
<dbReference type="Gene3D" id="3.40.50.300">
    <property type="entry name" value="P-loop containing nucleotide triphosphate hydrolases"/>
    <property type="match status" value="1"/>
</dbReference>
<comment type="function">
    <text evidence="9">Probably part of an ABC transporter complex. Responsible for energy coupling to the transport system.</text>
</comment>
<keyword evidence="13" id="KW-1185">Reference proteome</keyword>
<evidence type="ECO:0000256" key="1">
    <source>
        <dbReference type="ARBA" id="ARBA00004202"/>
    </source>
</evidence>
<dbReference type="NCBIfam" id="TIGR01166">
    <property type="entry name" value="cbiO"/>
    <property type="match status" value="1"/>
</dbReference>
<dbReference type="InterPro" id="IPR050095">
    <property type="entry name" value="ECF_ABC_transporter_ATP-bd"/>
</dbReference>